<keyword evidence="1" id="KW-1133">Transmembrane helix</keyword>
<keyword evidence="1" id="KW-0812">Transmembrane</keyword>
<keyword evidence="1" id="KW-0472">Membrane</keyword>
<feature type="chain" id="PRO_5037709545" evidence="2">
    <location>
        <begin position="23"/>
        <end position="257"/>
    </location>
</feature>
<feature type="transmembrane region" description="Helical" evidence="1">
    <location>
        <begin position="230"/>
        <end position="251"/>
    </location>
</feature>
<keyword evidence="3" id="KW-1185">Reference proteome</keyword>
<evidence type="ECO:0000256" key="1">
    <source>
        <dbReference type="SAM" id="Phobius"/>
    </source>
</evidence>
<sequence length="257" mass="28720">MSFRISLTGLVAVFLSLNLVYADDRVRFEWMNASTLQVNRGYDIVQQDGPNFNMILCNFDQSDRRYVTCTNTLPVSSVSSQLNPFGISPASGGYYGIWLLSQRGLWEDKVFGQVNSKFDVNSIIRIDDHKLRSDNQFFMYLQPRSTDFPSVLMRLYLNCNNGTTYVGGELDLSSYITSGQRATYENSIYQLAQGCREACAEIYIQGLQRGTNFPHKFRAGSVCGSVMDGAVSVTANTIALATMLMALMFSAKFMTSS</sequence>
<proteinExistence type="predicted"/>
<keyword evidence="2" id="KW-0732">Signal</keyword>
<evidence type="ECO:0000313" key="4">
    <source>
        <dbReference type="WBParaSite" id="PSAMB.scaffold11529size3288.g34202.t1"/>
    </source>
</evidence>
<accession>A0A914UQ80</accession>
<organism evidence="3 4">
    <name type="scientific">Plectus sambesii</name>
    <dbReference type="NCBI Taxonomy" id="2011161"/>
    <lineage>
        <taxon>Eukaryota</taxon>
        <taxon>Metazoa</taxon>
        <taxon>Ecdysozoa</taxon>
        <taxon>Nematoda</taxon>
        <taxon>Chromadorea</taxon>
        <taxon>Plectida</taxon>
        <taxon>Plectina</taxon>
        <taxon>Plectoidea</taxon>
        <taxon>Plectidae</taxon>
        <taxon>Plectus</taxon>
    </lineage>
</organism>
<evidence type="ECO:0000313" key="3">
    <source>
        <dbReference type="Proteomes" id="UP000887566"/>
    </source>
</evidence>
<evidence type="ECO:0000256" key="2">
    <source>
        <dbReference type="SAM" id="SignalP"/>
    </source>
</evidence>
<reference evidence="4" key="1">
    <citation type="submission" date="2022-11" db="UniProtKB">
        <authorList>
            <consortium name="WormBaseParasite"/>
        </authorList>
    </citation>
    <scope>IDENTIFICATION</scope>
</reference>
<dbReference type="AlphaFoldDB" id="A0A914UQ80"/>
<dbReference type="Proteomes" id="UP000887566">
    <property type="component" value="Unplaced"/>
</dbReference>
<dbReference type="WBParaSite" id="PSAMB.scaffold11529size3288.g34202.t1">
    <property type="protein sequence ID" value="PSAMB.scaffold11529size3288.g34202.t1"/>
    <property type="gene ID" value="PSAMB.scaffold11529size3288.g34202"/>
</dbReference>
<protein>
    <submittedName>
        <fullName evidence="4">Uncharacterized protein</fullName>
    </submittedName>
</protein>
<name>A0A914UQ80_9BILA</name>
<feature type="signal peptide" evidence="2">
    <location>
        <begin position="1"/>
        <end position="22"/>
    </location>
</feature>